<protein>
    <submittedName>
        <fullName evidence="1">Uncharacterized protein</fullName>
    </submittedName>
</protein>
<name>A0ABW3WHN3_9RHOO</name>
<evidence type="ECO:0000313" key="1">
    <source>
        <dbReference type="EMBL" id="MFD1264748.1"/>
    </source>
</evidence>
<gene>
    <name evidence="1" type="ORF">ACFQ4M_14290</name>
</gene>
<accession>A0ABW3WHN3</accession>
<organism evidence="1 2">
    <name type="scientific">Thauera mechernichensis</name>
    <dbReference type="NCBI Taxonomy" id="82788"/>
    <lineage>
        <taxon>Bacteria</taxon>
        <taxon>Pseudomonadati</taxon>
        <taxon>Pseudomonadota</taxon>
        <taxon>Betaproteobacteria</taxon>
        <taxon>Rhodocyclales</taxon>
        <taxon>Zoogloeaceae</taxon>
        <taxon>Thauera</taxon>
    </lineage>
</organism>
<proteinExistence type="predicted"/>
<reference evidence="2" key="1">
    <citation type="journal article" date="2019" name="Int. J. Syst. Evol. Microbiol.">
        <title>The Global Catalogue of Microorganisms (GCM) 10K type strain sequencing project: providing services to taxonomists for standard genome sequencing and annotation.</title>
        <authorList>
            <consortium name="The Broad Institute Genomics Platform"/>
            <consortium name="The Broad Institute Genome Sequencing Center for Infectious Disease"/>
            <person name="Wu L."/>
            <person name="Ma J."/>
        </authorList>
    </citation>
    <scope>NUCLEOTIDE SEQUENCE [LARGE SCALE GENOMIC DNA]</scope>
    <source>
        <strain evidence="2">CCUG 48884</strain>
    </source>
</reference>
<evidence type="ECO:0000313" key="2">
    <source>
        <dbReference type="Proteomes" id="UP001597158"/>
    </source>
</evidence>
<dbReference type="Proteomes" id="UP001597158">
    <property type="component" value="Unassembled WGS sequence"/>
</dbReference>
<dbReference type="EMBL" id="JBHTMC010000026">
    <property type="protein sequence ID" value="MFD1264748.1"/>
    <property type="molecule type" value="Genomic_DNA"/>
</dbReference>
<dbReference type="RefSeq" id="WP_277832068.1">
    <property type="nucleotide sequence ID" value="NZ_JARQZE010000004.1"/>
</dbReference>
<sequence>MKTLRTLPAAVTSIAVASPAQMPADRACIPPLGVKRLLLACLLSVCLSLASPVPSQAGELAAAWPTLAHPRESHIDEVGGQIRINGTPMRIVRVQAALPVDALASHYRQVLGQPHAESQAGGAQVLAQGRGNFFITVTLQQLPDGGSEALVAVADSHGARAAAGRPLGLDIPAGTTLLSDMESTDGGIASRQFVLANTHSLRVNLDRLSATLARRGLHPESPPVRGRNGALLQHFGGTSGQAQLVLMRHENQTHAVLTLLSRQP</sequence>
<keyword evidence="2" id="KW-1185">Reference proteome</keyword>
<comment type="caution">
    <text evidence="1">The sequence shown here is derived from an EMBL/GenBank/DDBJ whole genome shotgun (WGS) entry which is preliminary data.</text>
</comment>